<accession>A0ABP3TCJ4</accession>
<comment type="similarity">
    <text evidence="6">Belongs to the azoreductase type 1 family.</text>
</comment>
<sequence length="229" mass="25902">MKTLLHIDSSVRRTDNEHPGHNSISKQLGHLFVDTWMNLNHQGNVIHRDLGLNPPDFITQDWIAAVFTPESERNTQQQALLRLSDVLIDELEQADLLLITAPMYNYGMPAVLKAWFDQVIRINKTFSFDLARGDFPLAPLFRGKTLVLLTSSGEFGFEPNGIRAHMNHLGPHIETLSHYLGVDSVHKIRSEYQEFADERHAQSLSQARQSIVELAHQLAGHPSPERSAT</sequence>
<comment type="catalytic activity">
    <reaction evidence="5">
        <text>N,N-dimethyl-1,4-phenylenediamine + anthranilate + 2 NAD(+) = 2-(4-dimethylaminophenyl)diazenylbenzoate + 2 NADH + 2 H(+)</text>
        <dbReference type="Rhea" id="RHEA:55872"/>
        <dbReference type="ChEBI" id="CHEBI:15378"/>
        <dbReference type="ChEBI" id="CHEBI:15783"/>
        <dbReference type="ChEBI" id="CHEBI:16567"/>
        <dbReference type="ChEBI" id="CHEBI:57540"/>
        <dbReference type="ChEBI" id="CHEBI:57945"/>
        <dbReference type="ChEBI" id="CHEBI:71579"/>
        <dbReference type="EC" id="1.7.1.17"/>
    </reaction>
    <physiologicalReaction direction="right-to-left" evidence="5">
        <dbReference type="Rhea" id="RHEA:55874"/>
    </physiologicalReaction>
</comment>
<comment type="caution">
    <text evidence="6">Lacks conserved residue(s) required for the propagation of feature annotation.</text>
</comment>
<dbReference type="InterPro" id="IPR003680">
    <property type="entry name" value="Flavodoxin_fold"/>
</dbReference>
<dbReference type="EMBL" id="BAAAET010000003">
    <property type="protein sequence ID" value="GAA0694590.1"/>
    <property type="molecule type" value="Genomic_DNA"/>
</dbReference>
<gene>
    <name evidence="6" type="primary">azoR</name>
    <name evidence="9" type="ORF">GCM10009104_22610</name>
</gene>
<dbReference type="EC" id="1.6.5.-" evidence="6"/>
<evidence type="ECO:0000256" key="7">
    <source>
        <dbReference type="SAM" id="MobiDB-lite"/>
    </source>
</evidence>
<reference evidence="10" key="1">
    <citation type="journal article" date="2019" name="Int. J. Syst. Evol. Microbiol.">
        <title>The Global Catalogue of Microorganisms (GCM) 10K type strain sequencing project: providing services to taxonomists for standard genome sequencing and annotation.</title>
        <authorList>
            <consortium name="The Broad Institute Genomics Platform"/>
            <consortium name="The Broad Institute Genome Sequencing Center for Infectious Disease"/>
            <person name="Wu L."/>
            <person name="Ma J."/>
        </authorList>
    </citation>
    <scope>NUCLEOTIDE SEQUENCE [LARGE SCALE GENOMIC DNA]</scope>
    <source>
        <strain evidence="10">JCM 15134</strain>
    </source>
</reference>
<feature type="compositionally biased region" description="Basic and acidic residues" evidence="7">
    <location>
        <begin position="9"/>
        <end position="20"/>
    </location>
</feature>
<protein>
    <recommendedName>
        <fullName evidence="6">FMN dependent NADH:quinone oxidoreductase</fullName>
        <ecNumber evidence="6">1.6.5.-</ecNumber>
    </recommendedName>
    <alternativeName>
        <fullName evidence="6">Azo-dye reductase</fullName>
    </alternativeName>
    <alternativeName>
        <fullName evidence="6">FMN-dependent NADH-azo compound oxidoreductase</fullName>
    </alternativeName>
    <alternativeName>
        <fullName evidence="6">FMN-dependent NADH-azoreductase</fullName>
        <ecNumber evidence="6">1.7.1.17</ecNumber>
    </alternativeName>
</protein>
<dbReference type="PANTHER" id="PTHR43741">
    <property type="entry name" value="FMN-DEPENDENT NADH-AZOREDUCTASE 1"/>
    <property type="match status" value="1"/>
</dbReference>
<dbReference type="Gene3D" id="3.40.50.360">
    <property type="match status" value="1"/>
</dbReference>
<name>A0ABP3TCJ4_9GAMM</name>
<evidence type="ECO:0000256" key="1">
    <source>
        <dbReference type="ARBA" id="ARBA00022630"/>
    </source>
</evidence>
<evidence type="ECO:0000256" key="5">
    <source>
        <dbReference type="ARBA" id="ARBA00048542"/>
    </source>
</evidence>
<evidence type="ECO:0000313" key="10">
    <source>
        <dbReference type="Proteomes" id="UP001499915"/>
    </source>
</evidence>
<dbReference type="Pfam" id="PF02525">
    <property type="entry name" value="Flavodoxin_2"/>
    <property type="match status" value="1"/>
</dbReference>
<keyword evidence="4 6" id="KW-0520">NAD</keyword>
<evidence type="ECO:0000259" key="8">
    <source>
        <dbReference type="Pfam" id="PF02525"/>
    </source>
</evidence>
<dbReference type="InterPro" id="IPR050104">
    <property type="entry name" value="FMN-dep_NADH:Q_OxRdtase_AzoR1"/>
</dbReference>
<feature type="binding site" evidence="6">
    <location>
        <position position="10"/>
    </location>
    <ligand>
        <name>FMN</name>
        <dbReference type="ChEBI" id="CHEBI:58210"/>
    </ligand>
</feature>
<feature type="binding site" evidence="6">
    <location>
        <begin position="23"/>
        <end position="25"/>
    </location>
    <ligand>
        <name>FMN</name>
        <dbReference type="ChEBI" id="CHEBI:58210"/>
    </ligand>
</feature>
<dbReference type="Proteomes" id="UP001499915">
    <property type="component" value="Unassembled WGS sequence"/>
</dbReference>
<dbReference type="InterPro" id="IPR023048">
    <property type="entry name" value="NADH:quinone_OxRdtase_FMN_depd"/>
</dbReference>
<evidence type="ECO:0000313" key="9">
    <source>
        <dbReference type="EMBL" id="GAA0694590.1"/>
    </source>
</evidence>
<keyword evidence="3 6" id="KW-0560">Oxidoreductase</keyword>
<dbReference type="EC" id="1.7.1.17" evidence="6"/>
<feature type="region of interest" description="Disordered" evidence="7">
    <location>
        <begin position="1"/>
        <end position="22"/>
    </location>
</feature>
<keyword evidence="10" id="KW-1185">Reference proteome</keyword>
<organism evidence="9 10">
    <name type="scientific">Marinobacterium maritimum</name>
    <dbReference type="NCBI Taxonomy" id="500162"/>
    <lineage>
        <taxon>Bacteria</taxon>
        <taxon>Pseudomonadati</taxon>
        <taxon>Pseudomonadota</taxon>
        <taxon>Gammaproteobacteria</taxon>
        <taxon>Oceanospirillales</taxon>
        <taxon>Oceanospirillaceae</taxon>
        <taxon>Marinobacterium</taxon>
    </lineage>
</organism>
<comment type="function">
    <text evidence="6">Also exhibits azoreductase activity. Catalyzes the reductive cleavage of the azo bond in aromatic azo compounds to the corresponding amines.</text>
</comment>
<comment type="catalytic activity">
    <reaction evidence="6">
        <text>2 a quinone + NADH + H(+) = 2 a 1,4-benzosemiquinone + NAD(+)</text>
        <dbReference type="Rhea" id="RHEA:65952"/>
        <dbReference type="ChEBI" id="CHEBI:15378"/>
        <dbReference type="ChEBI" id="CHEBI:57540"/>
        <dbReference type="ChEBI" id="CHEBI:57945"/>
        <dbReference type="ChEBI" id="CHEBI:132124"/>
        <dbReference type="ChEBI" id="CHEBI:134225"/>
    </reaction>
</comment>
<comment type="cofactor">
    <cofactor evidence="6">
        <name>FMN</name>
        <dbReference type="ChEBI" id="CHEBI:58210"/>
    </cofactor>
    <text evidence="6">Binds 1 FMN per subunit.</text>
</comment>
<keyword evidence="1 6" id="KW-0285">Flavoprotein</keyword>
<dbReference type="HAMAP" id="MF_01216">
    <property type="entry name" value="Azoreductase_type1"/>
    <property type="match status" value="1"/>
</dbReference>
<comment type="subunit">
    <text evidence="6">Homodimer.</text>
</comment>
<evidence type="ECO:0000256" key="2">
    <source>
        <dbReference type="ARBA" id="ARBA00022643"/>
    </source>
</evidence>
<dbReference type="InterPro" id="IPR029039">
    <property type="entry name" value="Flavoprotein-like_sf"/>
</dbReference>
<evidence type="ECO:0000256" key="6">
    <source>
        <dbReference type="HAMAP-Rule" id="MF_01216"/>
    </source>
</evidence>
<comment type="caution">
    <text evidence="9">The sequence shown here is derived from an EMBL/GenBank/DDBJ whole genome shotgun (WGS) entry which is preliminary data.</text>
</comment>
<evidence type="ECO:0000256" key="3">
    <source>
        <dbReference type="ARBA" id="ARBA00023002"/>
    </source>
</evidence>
<feature type="domain" description="Flavodoxin-like fold" evidence="8">
    <location>
        <begin position="18"/>
        <end position="213"/>
    </location>
</feature>
<dbReference type="PANTHER" id="PTHR43741:SF2">
    <property type="entry name" value="FMN-DEPENDENT NADH:QUINONE OXIDOREDUCTASE"/>
    <property type="match status" value="1"/>
</dbReference>
<dbReference type="SUPFAM" id="SSF52218">
    <property type="entry name" value="Flavoproteins"/>
    <property type="match status" value="1"/>
</dbReference>
<keyword evidence="2 6" id="KW-0288">FMN</keyword>
<comment type="function">
    <text evidence="6">Quinone reductase that provides resistance to thiol-specific stress caused by electrophilic quinones.</text>
</comment>
<evidence type="ECO:0000256" key="4">
    <source>
        <dbReference type="ARBA" id="ARBA00023027"/>
    </source>
</evidence>
<proteinExistence type="inferred from homology"/>
<dbReference type="RefSeq" id="WP_343805988.1">
    <property type="nucleotide sequence ID" value="NZ_BAAAET010000003.1"/>
</dbReference>